<dbReference type="Pfam" id="PF13568">
    <property type="entry name" value="OMP_b-brl_2"/>
    <property type="match status" value="1"/>
</dbReference>
<gene>
    <name evidence="2" type="ORF">FUA23_06505</name>
</gene>
<proteinExistence type="predicted"/>
<accession>A0A5C7FKF8</accession>
<dbReference type="Proteomes" id="UP000321907">
    <property type="component" value="Unassembled WGS sequence"/>
</dbReference>
<evidence type="ECO:0000313" key="3">
    <source>
        <dbReference type="Proteomes" id="UP000321907"/>
    </source>
</evidence>
<evidence type="ECO:0000259" key="1">
    <source>
        <dbReference type="Pfam" id="PF13568"/>
    </source>
</evidence>
<protein>
    <submittedName>
        <fullName evidence="2">PorT family protein</fullName>
    </submittedName>
</protein>
<name>A0A5C7FKF8_9BACT</name>
<dbReference type="SUPFAM" id="SSF56925">
    <property type="entry name" value="OMPA-like"/>
    <property type="match status" value="1"/>
</dbReference>
<keyword evidence="3" id="KW-1185">Reference proteome</keyword>
<comment type="caution">
    <text evidence="2">The sequence shown here is derived from an EMBL/GenBank/DDBJ whole genome shotgun (WGS) entry which is preliminary data.</text>
</comment>
<dbReference type="InterPro" id="IPR011250">
    <property type="entry name" value="OMP/PagP_B-barrel"/>
</dbReference>
<sequence>MAHVLRMIQSFKSSKSMRKSFLSLLAVLFLAAPLSAQYFGLRAGVNATDASIDFDNAEIETDGESNLMLGIFLDIPLGTDIISIQPELNYLNRGYSIDASLGSIASFERTVSFVDLGALVKLNFGRPEGIGFYVGAGPSFSYAVSGTVTDLNGERDVDFDADRINRSGLEFTAVGGLTIDIGLKLFVEGRYNGSFTDQSDLDDSEIRQRYIGINGGVLVPLGN</sequence>
<dbReference type="OrthoDB" id="947434at2"/>
<dbReference type="InterPro" id="IPR025665">
    <property type="entry name" value="Beta-barrel_OMP_2"/>
</dbReference>
<evidence type="ECO:0000313" key="2">
    <source>
        <dbReference type="EMBL" id="TXF90436.1"/>
    </source>
</evidence>
<dbReference type="EMBL" id="VOXD01000007">
    <property type="protein sequence ID" value="TXF90436.1"/>
    <property type="molecule type" value="Genomic_DNA"/>
</dbReference>
<reference evidence="2 3" key="1">
    <citation type="submission" date="2019-08" db="EMBL/GenBank/DDBJ databases">
        <title>Lewinella sp. strain SSH13 Genome sequencing and assembly.</title>
        <authorList>
            <person name="Kim I."/>
        </authorList>
    </citation>
    <scope>NUCLEOTIDE SEQUENCE [LARGE SCALE GENOMIC DNA]</scope>
    <source>
        <strain evidence="2 3">SSH13</strain>
    </source>
</reference>
<feature type="domain" description="Outer membrane protein beta-barrel" evidence="1">
    <location>
        <begin position="39"/>
        <end position="197"/>
    </location>
</feature>
<organism evidence="2 3">
    <name type="scientific">Neolewinella aurantiaca</name>
    <dbReference type="NCBI Taxonomy" id="2602767"/>
    <lineage>
        <taxon>Bacteria</taxon>
        <taxon>Pseudomonadati</taxon>
        <taxon>Bacteroidota</taxon>
        <taxon>Saprospiria</taxon>
        <taxon>Saprospirales</taxon>
        <taxon>Lewinellaceae</taxon>
        <taxon>Neolewinella</taxon>
    </lineage>
</organism>
<dbReference type="AlphaFoldDB" id="A0A5C7FKF8"/>